<sequence length="91" mass="9947">MASRSQDLMPEMDMEPPTTLPPPALYIGIAAPAGGPALAAGAPRKYWPWCDDGTNWWCWWSGNPPVQGGAFMLIPRPMPPPPPPPLLMQPW</sequence>
<organism evidence="1">
    <name type="scientific">Zea mays</name>
    <name type="common">Maize</name>
    <dbReference type="NCBI Taxonomy" id="4577"/>
    <lineage>
        <taxon>Eukaryota</taxon>
        <taxon>Viridiplantae</taxon>
        <taxon>Streptophyta</taxon>
        <taxon>Embryophyta</taxon>
        <taxon>Tracheophyta</taxon>
        <taxon>Spermatophyta</taxon>
        <taxon>Magnoliopsida</taxon>
        <taxon>Liliopsida</taxon>
        <taxon>Poales</taxon>
        <taxon>Poaceae</taxon>
        <taxon>PACMAD clade</taxon>
        <taxon>Panicoideae</taxon>
        <taxon>Andropogonodae</taxon>
        <taxon>Andropogoneae</taxon>
        <taxon>Tripsacinae</taxon>
        <taxon>Zea</taxon>
    </lineage>
</organism>
<dbReference type="EMBL" id="BT055767">
    <property type="protein sequence ID" value="ACL54374.1"/>
    <property type="molecule type" value="mRNA"/>
</dbReference>
<reference evidence="1" key="1">
    <citation type="journal article" date="2009" name="PLoS Genet.">
        <title>Sequencing, mapping, and analysis of 27,455 maize full-length cDNAs.</title>
        <authorList>
            <person name="Soderlund C."/>
            <person name="Descour A."/>
            <person name="Kudrna D."/>
            <person name="Bomhoff M."/>
            <person name="Boyd L."/>
            <person name="Currie J."/>
            <person name="Angelova A."/>
            <person name="Collura K."/>
            <person name="Wissotski M."/>
            <person name="Ashley E."/>
            <person name="Morrow D."/>
            <person name="Fernandes J."/>
            <person name="Walbot V."/>
            <person name="Yu Y."/>
        </authorList>
    </citation>
    <scope>NUCLEOTIDE SEQUENCE</scope>
    <source>
        <strain evidence="1">B73</strain>
    </source>
</reference>
<dbReference type="AlphaFoldDB" id="B8A2H5"/>
<name>B8A2H5_MAIZE</name>
<accession>B8A2H5</accession>
<reference evidence="1" key="2">
    <citation type="submission" date="2012-06" db="EMBL/GenBank/DDBJ databases">
        <authorList>
            <person name="Yu Y."/>
            <person name="Currie J."/>
            <person name="Lomeli R."/>
            <person name="Angelova A."/>
            <person name="Collura K."/>
            <person name="Wissotski M."/>
            <person name="Campos D."/>
            <person name="Kudrna D."/>
            <person name="Golser W."/>
            <person name="Ashely E."/>
            <person name="Descour A."/>
            <person name="Fernandes J."/>
            <person name="Soderlund C."/>
            <person name="Walbot V."/>
        </authorList>
    </citation>
    <scope>NUCLEOTIDE SEQUENCE</scope>
    <source>
        <strain evidence="1">B73</strain>
    </source>
</reference>
<evidence type="ECO:0000313" key="1">
    <source>
        <dbReference type="EMBL" id="ACL54374.1"/>
    </source>
</evidence>
<proteinExistence type="evidence at transcript level"/>
<protein>
    <submittedName>
        <fullName evidence="1">Uncharacterized protein</fullName>
    </submittedName>
</protein>